<feature type="signal peptide" evidence="1">
    <location>
        <begin position="1"/>
        <end position="20"/>
    </location>
</feature>
<accession>A0A6J4H1Y4</accession>
<name>A0A6J4H1Y4_9FLAO</name>
<dbReference type="EMBL" id="CADCSU010000234">
    <property type="protein sequence ID" value="CAA9203743.1"/>
    <property type="molecule type" value="Genomic_DNA"/>
</dbReference>
<dbReference type="RefSeq" id="WP_173973368.1">
    <property type="nucleotide sequence ID" value="NZ_CADCSU010000234.1"/>
</dbReference>
<evidence type="ECO:0000256" key="1">
    <source>
        <dbReference type="SAM" id="SignalP"/>
    </source>
</evidence>
<feature type="chain" id="PRO_5027062487" description="DUF4352 domain-containing protein" evidence="1">
    <location>
        <begin position="21"/>
        <end position="156"/>
    </location>
</feature>
<dbReference type="Proteomes" id="UP000479938">
    <property type="component" value="Unassembled WGS sequence"/>
</dbReference>
<protein>
    <recommendedName>
        <fullName evidence="4">DUF4352 domain-containing protein</fullName>
    </recommendedName>
</protein>
<sequence>MKKYIYLLMLLVINSITAQTKPTDYFSFYKGGERYLKPIKYVMFDSSKNDNSKTEYKQIIYFQIKQQLFKFDAKNNSSDTCSVDILKKISLENPAELENDAIAFFKNKKKEVESKNKVKLLYPPGGYNSFFKIYVLEKVKSNKIIKYEVNFQDSSF</sequence>
<gene>
    <name evidence="2" type="ORF">FLA105534_04925</name>
</gene>
<organism evidence="2 3">
    <name type="scientific">Flavobacterium bizetiae</name>
    <dbReference type="NCBI Taxonomy" id="2704140"/>
    <lineage>
        <taxon>Bacteria</taxon>
        <taxon>Pseudomonadati</taxon>
        <taxon>Bacteroidota</taxon>
        <taxon>Flavobacteriia</taxon>
        <taxon>Flavobacteriales</taxon>
        <taxon>Flavobacteriaceae</taxon>
        <taxon>Flavobacterium</taxon>
    </lineage>
</organism>
<dbReference type="AlphaFoldDB" id="A0A6J4H1Y4"/>
<keyword evidence="1" id="KW-0732">Signal</keyword>
<evidence type="ECO:0000313" key="3">
    <source>
        <dbReference type="Proteomes" id="UP000479938"/>
    </source>
</evidence>
<evidence type="ECO:0008006" key="4">
    <source>
        <dbReference type="Google" id="ProtNLM"/>
    </source>
</evidence>
<evidence type="ECO:0000313" key="2">
    <source>
        <dbReference type="EMBL" id="CAA9203743.1"/>
    </source>
</evidence>
<reference evidence="2 3" key="1">
    <citation type="submission" date="2020-02" db="EMBL/GenBank/DDBJ databases">
        <authorList>
            <person name="Criscuolo A."/>
        </authorList>
    </citation>
    <scope>NUCLEOTIDE SEQUENCE [LARGE SCALE GENOMIC DNA]</scope>
    <source>
        <strain evidence="2">CIP105534</strain>
    </source>
</reference>
<keyword evidence="3" id="KW-1185">Reference proteome</keyword>
<proteinExistence type="predicted"/>